<organism evidence="2 3">
    <name type="scientific">Phytophthora infestans</name>
    <name type="common">Potato late blight agent</name>
    <name type="synonym">Botrytis infestans</name>
    <dbReference type="NCBI Taxonomy" id="4787"/>
    <lineage>
        <taxon>Eukaryota</taxon>
        <taxon>Sar</taxon>
        <taxon>Stramenopiles</taxon>
        <taxon>Oomycota</taxon>
        <taxon>Peronosporomycetes</taxon>
        <taxon>Peronosporales</taxon>
        <taxon>Peronosporaceae</taxon>
        <taxon>Phytophthora</taxon>
    </lineage>
</organism>
<evidence type="ECO:0000256" key="1">
    <source>
        <dbReference type="SAM" id="MobiDB-lite"/>
    </source>
</evidence>
<comment type="caution">
    <text evidence="2">The sequence shown here is derived from an EMBL/GenBank/DDBJ whole genome shotgun (WGS) entry which is preliminary data.</text>
</comment>
<proteinExistence type="predicted"/>
<reference evidence="2" key="1">
    <citation type="submission" date="2020-03" db="EMBL/GenBank/DDBJ databases">
        <title>Hybrid Assembly of Korean Phytophthora infestans isolates.</title>
        <authorList>
            <person name="Prokchorchik M."/>
            <person name="Lee Y."/>
            <person name="Seo J."/>
            <person name="Cho J.-H."/>
            <person name="Park Y.-E."/>
            <person name="Jang D.-C."/>
            <person name="Im J.-S."/>
            <person name="Choi J.-G."/>
            <person name="Park H.-J."/>
            <person name="Lee G.-B."/>
            <person name="Lee Y.-G."/>
            <person name="Hong S.-Y."/>
            <person name="Cho K."/>
            <person name="Sohn K.H."/>
        </authorList>
    </citation>
    <scope>NUCLEOTIDE SEQUENCE</scope>
    <source>
        <strain evidence="2">KR_2_A2</strain>
    </source>
</reference>
<evidence type="ECO:0000313" key="3">
    <source>
        <dbReference type="Proteomes" id="UP000704712"/>
    </source>
</evidence>
<name>A0A8S9TWP4_PHYIN</name>
<sequence>MFPDRNSALDGAAGCQLWADAESTCFSSMRGRQERQGGAIPFSNLGDGSRDGGGAEQEGERLLLSR</sequence>
<feature type="region of interest" description="Disordered" evidence="1">
    <location>
        <begin position="29"/>
        <end position="66"/>
    </location>
</feature>
<dbReference type="AlphaFoldDB" id="A0A8S9TWP4"/>
<dbReference type="Proteomes" id="UP000704712">
    <property type="component" value="Unassembled WGS sequence"/>
</dbReference>
<dbReference type="EMBL" id="JAACNO010002758">
    <property type="protein sequence ID" value="KAF4131014.1"/>
    <property type="molecule type" value="Genomic_DNA"/>
</dbReference>
<gene>
    <name evidence="2" type="ORF">GN958_ATG19798</name>
</gene>
<protein>
    <submittedName>
        <fullName evidence="2">Uncharacterized protein</fullName>
    </submittedName>
</protein>
<evidence type="ECO:0000313" key="2">
    <source>
        <dbReference type="EMBL" id="KAF4131014.1"/>
    </source>
</evidence>
<accession>A0A8S9TWP4</accession>